<name>A0A1J8P5V0_9COXI</name>
<evidence type="ECO:0000256" key="2">
    <source>
        <dbReference type="ARBA" id="ARBA00001997"/>
    </source>
</evidence>
<evidence type="ECO:0000256" key="6">
    <source>
        <dbReference type="PIRSR" id="PIRSR600888-3"/>
    </source>
</evidence>
<keyword evidence="7" id="KW-0413">Isomerase</keyword>
<gene>
    <name evidence="8" type="ORF">A1D18_03500</name>
</gene>
<dbReference type="GO" id="GO:0000271">
    <property type="term" value="P:polysaccharide biosynthetic process"/>
    <property type="evidence" value="ECO:0007669"/>
    <property type="project" value="TreeGrafter"/>
</dbReference>
<dbReference type="SUPFAM" id="SSF51182">
    <property type="entry name" value="RmlC-like cupins"/>
    <property type="match status" value="1"/>
</dbReference>
<dbReference type="UniPathway" id="UPA00124"/>
<proteinExistence type="inferred from homology"/>
<dbReference type="Pfam" id="PF00908">
    <property type="entry name" value="dTDP_sugar_isom"/>
    <property type="match status" value="1"/>
</dbReference>
<keyword evidence="9" id="KW-1185">Reference proteome</keyword>
<dbReference type="InterPro" id="IPR000888">
    <property type="entry name" value="RmlC-like"/>
</dbReference>
<comment type="catalytic activity">
    <reaction evidence="1 7">
        <text>dTDP-4-dehydro-6-deoxy-alpha-D-glucose = dTDP-4-dehydro-beta-L-rhamnose</text>
        <dbReference type="Rhea" id="RHEA:16969"/>
        <dbReference type="ChEBI" id="CHEBI:57649"/>
        <dbReference type="ChEBI" id="CHEBI:62830"/>
        <dbReference type="EC" id="5.1.3.13"/>
    </reaction>
</comment>
<dbReference type="InterPro" id="IPR011051">
    <property type="entry name" value="RmlC_Cupin_sf"/>
</dbReference>
<organism evidence="8 9">
    <name type="scientific">Candidatus Rickettsiella isopodorum</name>
    <dbReference type="NCBI Taxonomy" id="1225476"/>
    <lineage>
        <taxon>Bacteria</taxon>
        <taxon>Pseudomonadati</taxon>
        <taxon>Pseudomonadota</taxon>
        <taxon>Gammaproteobacteria</taxon>
        <taxon>Legionellales</taxon>
        <taxon>Coxiellaceae</taxon>
        <taxon>Rickettsiella</taxon>
    </lineage>
</organism>
<comment type="subunit">
    <text evidence="7">Homodimer.</text>
</comment>
<comment type="function">
    <text evidence="2 7">Catalyzes the epimerization of the C3' and C5'positions of dTDP-6-deoxy-D-xylo-4-hexulose, forming dTDP-6-deoxy-L-lyxo-4-hexulose.</text>
</comment>
<dbReference type="InterPro" id="IPR014710">
    <property type="entry name" value="RmlC-like_jellyroll"/>
</dbReference>
<comment type="caution">
    <text evidence="8">The sequence shown here is derived from an EMBL/GenBank/DDBJ whole genome shotgun (WGS) entry which is preliminary data.</text>
</comment>
<dbReference type="Gene3D" id="2.60.120.10">
    <property type="entry name" value="Jelly Rolls"/>
    <property type="match status" value="1"/>
</dbReference>
<dbReference type="PANTHER" id="PTHR21047:SF2">
    <property type="entry name" value="THYMIDINE DIPHOSPHO-4-KETO-RHAMNOSE 3,5-EPIMERASE"/>
    <property type="match status" value="1"/>
</dbReference>
<dbReference type="EC" id="5.1.3.13" evidence="3 7"/>
<evidence type="ECO:0000256" key="1">
    <source>
        <dbReference type="ARBA" id="ARBA00001298"/>
    </source>
</evidence>
<evidence type="ECO:0000256" key="5">
    <source>
        <dbReference type="PIRSR" id="PIRSR600888-1"/>
    </source>
</evidence>
<evidence type="ECO:0000256" key="7">
    <source>
        <dbReference type="RuleBase" id="RU364069"/>
    </source>
</evidence>
<dbReference type="OrthoDB" id="9800680at2"/>
<dbReference type="PANTHER" id="PTHR21047">
    <property type="entry name" value="DTDP-6-DEOXY-D-GLUCOSE-3,5 EPIMERASE"/>
    <property type="match status" value="1"/>
</dbReference>
<feature type="active site" description="Proton acceptor" evidence="5">
    <location>
        <position position="62"/>
    </location>
</feature>
<evidence type="ECO:0000256" key="3">
    <source>
        <dbReference type="ARBA" id="ARBA00012098"/>
    </source>
</evidence>
<reference evidence="8 9" key="1">
    <citation type="submission" date="2016-03" db="EMBL/GenBank/DDBJ databases">
        <title>Comparative genomics of Rickettsiella.</title>
        <authorList>
            <person name="Chandler C."/>
            <person name="Wang Y."/>
        </authorList>
    </citation>
    <scope>NUCLEOTIDE SEQUENCE [LARGE SCALE GENOMIC DNA]</scope>
    <source>
        <strain evidence="8 9">RCFS May 2013</strain>
    </source>
</reference>
<dbReference type="GO" id="GO:0019305">
    <property type="term" value="P:dTDP-rhamnose biosynthetic process"/>
    <property type="evidence" value="ECO:0007669"/>
    <property type="project" value="UniProtKB-UniRule"/>
</dbReference>
<dbReference type="NCBIfam" id="TIGR01221">
    <property type="entry name" value="rmlC"/>
    <property type="match status" value="1"/>
</dbReference>
<evidence type="ECO:0000256" key="4">
    <source>
        <dbReference type="ARBA" id="ARBA00019595"/>
    </source>
</evidence>
<feature type="site" description="Participates in a stacking interaction with the thymidine ring of dTDP-4-oxo-6-deoxyglucose" evidence="6">
    <location>
        <position position="137"/>
    </location>
</feature>
<dbReference type="AlphaFoldDB" id="A0A1J8P5V0"/>
<evidence type="ECO:0000313" key="9">
    <source>
        <dbReference type="Proteomes" id="UP000183924"/>
    </source>
</evidence>
<dbReference type="Proteomes" id="UP000183924">
    <property type="component" value="Unassembled WGS sequence"/>
</dbReference>
<comment type="similarity">
    <text evidence="7">Belongs to the dTDP-4-dehydrorhamnose 3,5-epimerase family.</text>
</comment>
<feature type="active site" description="Proton donor" evidence="5">
    <location>
        <position position="131"/>
    </location>
</feature>
<sequence>MKIIPTSIQDLILIDPKSYPDERGFFLETFQKERYQRLLKKDIYFVQDNLSRSRKNVLRGLHYQIKQPQDKLITVIRGSVFDVAVDIRTQSATFGQWFGVILNDENHYQFFIPKGFAHGFCVLSDIVDFHYKCSDYYNPDAEQGILWSDPNIAIDWPSQAPIISPKDKNYTYLKNLPSTLLF</sequence>
<dbReference type="EMBL" id="LUKY01000032">
    <property type="protein sequence ID" value="OIZ95172.1"/>
    <property type="molecule type" value="Genomic_DNA"/>
</dbReference>
<dbReference type="CDD" id="cd00438">
    <property type="entry name" value="cupin_RmlC"/>
    <property type="match status" value="1"/>
</dbReference>
<comment type="pathway">
    <text evidence="7">Carbohydrate biosynthesis; dTDP-L-rhamnose biosynthesis.</text>
</comment>
<protein>
    <recommendedName>
        <fullName evidence="4 7">dTDP-4-dehydrorhamnose 3,5-epimerase</fullName>
        <ecNumber evidence="3 7">5.1.3.13</ecNumber>
    </recommendedName>
    <alternativeName>
        <fullName evidence="7">Thymidine diphospho-4-keto-rhamnose 3,5-epimerase</fullName>
    </alternativeName>
</protein>
<dbReference type="RefSeq" id="WP_071662432.1">
    <property type="nucleotide sequence ID" value="NZ_LUKY01000032.1"/>
</dbReference>
<dbReference type="STRING" id="1225476.A1D18_03500"/>
<evidence type="ECO:0000313" key="8">
    <source>
        <dbReference type="EMBL" id="OIZ95172.1"/>
    </source>
</evidence>
<dbReference type="GO" id="GO:0008830">
    <property type="term" value="F:dTDP-4-dehydrorhamnose 3,5-epimerase activity"/>
    <property type="evidence" value="ECO:0007669"/>
    <property type="project" value="UniProtKB-UniRule"/>
</dbReference>
<dbReference type="GO" id="GO:0005829">
    <property type="term" value="C:cytosol"/>
    <property type="evidence" value="ECO:0007669"/>
    <property type="project" value="TreeGrafter"/>
</dbReference>
<accession>A0A1J8P5V0</accession>